<name>A0A9P4K499_9PLEO</name>
<reference evidence="2" key="1">
    <citation type="journal article" date="2020" name="Stud. Mycol.">
        <title>101 Dothideomycetes genomes: A test case for predicting lifestyles and emergence of pathogens.</title>
        <authorList>
            <person name="Haridas S."/>
            <person name="Albert R."/>
            <person name="Binder M."/>
            <person name="Bloem J."/>
            <person name="LaButti K."/>
            <person name="Salamov A."/>
            <person name="Andreopoulos B."/>
            <person name="Baker S."/>
            <person name="Barry K."/>
            <person name="Bills G."/>
            <person name="Bluhm B."/>
            <person name="Cannon C."/>
            <person name="Castanera R."/>
            <person name="Culley D."/>
            <person name="Daum C."/>
            <person name="Ezra D."/>
            <person name="Gonzalez J."/>
            <person name="Henrissat B."/>
            <person name="Kuo A."/>
            <person name="Liang C."/>
            <person name="Lipzen A."/>
            <person name="Lutzoni F."/>
            <person name="Magnuson J."/>
            <person name="Mondo S."/>
            <person name="Nolan M."/>
            <person name="Ohm R."/>
            <person name="Pangilinan J."/>
            <person name="Park H.-J."/>
            <person name="Ramirez L."/>
            <person name="Alfaro M."/>
            <person name="Sun H."/>
            <person name="Tritt A."/>
            <person name="Yoshinaga Y."/>
            <person name="Zwiers L.-H."/>
            <person name="Turgeon B."/>
            <person name="Goodwin S."/>
            <person name="Spatafora J."/>
            <person name="Crous P."/>
            <person name="Grigoriev I."/>
        </authorList>
    </citation>
    <scope>NUCLEOTIDE SEQUENCE [LARGE SCALE GENOMIC DNA]</scope>
    <source>
        <strain evidence="2">CBS 304.66</strain>
    </source>
</reference>
<evidence type="ECO:0008006" key="3">
    <source>
        <dbReference type="Google" id="ProtNLM"/>
    </source>
</evidence>
<comment type="caution">
    <text evidence="1">The sequence shown here is derived from an EMBL/GenBank/DDBJ whole genome shotgun (WGS) entry which is preliminary data.</text>
</comment>
<dbReference type="Proteomes" id="UP000800093">
    <property type="component" value="Unassembled WGS sequence"/>
</dbReference>
<evidence type="ECO:0000313" key="2">
    <source>
        <dbReference type="Proteomes" id="UP000800093"/>
    </source>
</evidence>
<dbReference type="SUPFAM" id="SSF53056">
    <property type="entry name" value="beta-carbonic anhydrase, cab"/>
    <property type="match status" value="1"/>
</dbReference>
<evidence type="ECO:0000313" key="1">
    <source>
        <dbReference type="EMBL" id="KAF2260583.1"/>
    </source>
</evidence>
<proteinExistence type="predicted"/>
<dbReference type="GO" id="GO:0008270">
    <property type="term" value="F:zinc ion binding"/>
    <property type="evidence" value="ECO:0007669"/>
    <property type="project" value="InterPro"/>
</dbReference>
<sequence>MSTGVLAIISCNSPTHASLPQSFSPSPSTSIKTPGGRITPALPSLHTLIQTSTIGMITIVQHTGCSHSPDTLEHNVRTDIQILKSDPHIPSSVPVIGYVLDSSTGAMREVAVPRSGTDEQAERQVLSEMEDFGPFWN</sequence>
<dbReference type="InterPro" id="IPR036874">
    <property type="entry name" value="Carbonic_anhydrase_sf"/>
</dbReference>
<organism evidence="1 2">
    <name type="scientific">Lojkania enalia</name>
    <dbReference type="NCBI Taxonomy" id="147567"/>
    <lineage>
        <taxon>Eukaryota</taxon>
        <taxon>Fungi</taxon>
        <taxon>Dikarya</taxon>
        <taxon>Ascomycota</taxon>
        <taxon>Pezizomycotina</taxon>
        <taxon>Dothideomycetes</taxon>
        <taxon>Pleosporomycetidae</taxon>
        <taxon>Pleosporales</taxon>
        <taxon>Pleosporales incertae sedis</taxon>
        <taxon>Lojkania</taxon>
    </lineage>
</organism>
<dbReference type="OrthoDB" id="10248475at2759"/>
<accession>A0A9P4K499</accession>
<dbReference type="EMBL" id="ML986678">
    <property type="protein sequence ID" value="KAF2260583.1"/>
    <property type="molecule type" value="Genomic_DNA"/>
</dbReference>
<gene>
    <name evidence="1" type="ORF">CC78DRAFT_584717</name>
</gene>
<dbReference type="GO" id="GO:0004089">
    <property type="term" value="F:carbonate dehydratase activity"/>
    <property type="evidence" value="ECO:0007669"/>
    <property type="project" value="InterPro"/>
</dbReference>
<keyword evidence="2" id="KW-1185">Reference proteome</keyword>
<protein>
    <recommendedName>
        <fullName evidence="3">Carbonic anhydrase</fullName>
    </recommendedName>
</protein>
<dbReference type="AlphaFoldDB" id="A0A9P4K499"/>